<dbReference type="AlphaFoldDB" id="A0A5J4ZZK1"/>
<feature type="repeat" description="PPR" evidence="2">
    <location>
        <begin position="149"/>
        <end position="183"/>
    </location>
</feature>
<dbReference type="Pfam" id="PF13041">
    <property type="entry name" value="PPR_2"/>
    <property type="match status" value="4"/>
</dbReference>
<evidence type="ECO:0008006" key="5">
    <source>
        <dbReference type="Google" id="ProtNLM"/>
    </source>
</evidence>
<feature type="repeat" description="PPR" evidence="2">
    <location>
        <begin position="552"/>
        <end position="586"/>
    </location>
</feature>
<evidence type="ECO:0000256" key="2">
    <source>
        <dbReference type="PROSITE-ProRule" id="PRU00708"/>
    </source>
</evidence>
<dbReference type="GO" id="GO:0003723">
    <property type="term" value="F:RNA binding"/>
    <property type="evidence" value="ECO:0007669"/>
    <property type="project" value="InterPro"/>
</dbReference>
<proteinExistence type="predicted"/>
<dbReference type="InterPro" id="IPR046960">
    <property type="entry name" value="PPR_At4g14850-like_plant"/>
</dbReference>
<accession>A0A5J4ZZK1</accession>
<dbReference type="PROSITE" id="PS51375">
    <property type="entry name" value="PPR"/>
    <property type="match status" value="5"/>
</dbReference>
<dbReference type="FunFam" id="1.25.40.10:FF:000983">
    <property type="entry name" value="Pentatricopeptide repeat-containing protein, chloroplastic"/>
    <property type="match status" value="1"/>
</dbReference>
<evidence type="ECO:0000313" key="4">
    <source>
        <dbReference type="Proteomes" id="UP000325577"/>
    </source>
</evidence>
<reference evidence="3 4" key="1">
    <citation type="submission" date="2019-09" db="EMBL/GenBank/DDBJ databases">
        <title>A chromosome-level genome assembly of the Chinese tupelo Nyssa sinensis.</title>
        <authorList>
            <person name="Yang X."/>
            <person name="Kang M."/>
            <person name="Yang Y."/>
            <person name="Xiong H."/>
            <person name="Wang M."/>
            <person name="Zhang Z."/>
            <person name="Wang Z."/>
            <person name="Wu H."/>
            <person name="Ma T."/>
            <person name="Liu J."/>
            <person name="Xi Z."/>
        </authorList>
    </citation>
    <scope>NUCLEOTIDE SEQUENCE [LARGE SCALE GENOMIC DNA]</scope>
    <source>
        <strain evidence="3">J267</strain>
        <tissue evidence="3">Leaf</tissue>
    </source>
</reference>
<protein>
    <recommendedName>
        <fullName evidence="5">Pentacotripeptide-repeat region of PRORP domain-containing protein</fullName>
    </recommendedName>
</protein>
<dbReference type="InterPro" id="IPR011990">
    <property type="entry name" value="TPR-like_helical_dom_sf"/>
</dbReference>
<keyword evidence="1" id="KW-0677">Repeat</keyword>
<dbReference type="InterPro" id="IPR002885">
    <property type="entry name" value="PPR_rpt"/>
</dbReference>
<dbReference type="FunFam" id="1.25.40.10:FF:000730">
    <property type="entry name" value="Pentatricopeptide repeat-containing protein, chloroplastic"/>
    <property type="match status" value="1"/>
</dbReference>
<organism evidence="3 4">
    <name type="scientific">Nyssa sinensis</name>
    <dbReference type="NCBI Taxonomy" id="561372"/>
    <lineage>
        <taxon>Eukaryota</taxon>
        <taxon>Viridiplantae</taxon>
        <taxon>Streptophyta</taxon>
        <taxon>Embryophyta</taxon>
        <taxon>Tracheophyta</taxon>
        <taxon>Spermatophyta</taxon>
        <taxon>Magnoliopsida</taxon>
        <taxon>eudicotyledons</taxon>
        <taxon>Gunneridae</taxon>
        <taxon>Pentapetalae</taxon>
        <taxon>asterids</taxon>
        <taxon>Cornales</taxon>
        <taxon>Nyssaceae</taxon>
        <taxon>Nyssa</taxon>
    </lineage>
</organism>
<dbReference type="FunFam" id="1.25.40.10:FF:000285">
    <property type="entry name" value="Pentatricopeptide repeat-containing protein, chloroplastic"/>
    <property type="match status" value="1"/>
</dbReference>
<evidence type="ECO:0000313" key="3">
    <source>
        <dbReference type="EMBL" id="KAA8522527.1"/>
    </source>
</evidence>
<feature type="repeat" description="PPR" evidence="2">
    <location>
        <begin position="451"/>
        <end position="485"/>
    </location>
</feature>
<dbReference type="Proteomes" id="UP000325577">
    <property type="component" value="Linkage Group LG5"/>
</dbReference>
<dbReference type="GO" id="GO:0009451">
    <property type="term" value="P:RNA modification"/>
    <property type="evidence" value="ECO:0007669"/>
    <property type="project" value="InterPro"/>
</dbReference>
<sequence>MLSPALIAVAPHLSLFRPPQPTKSSKRRQNLKISNGCSIYSPSSHSFSYKNSTVAVHSPNFHNTSSSLEKLGADSLDPQSTNQLFDSGVLAFWLQSCYTAKDVRRIHAIIVKCLKGPVTFVENNLISAYARLGKLVEARKVLDKMLEPNVVSWTAVLNGYLRFGLDDDALRLFGHFVEKGVRANSKTYVCVLNLCSRRLDFELGRQIHACMIKSNCSNLILDSAVVYFYAQCGDLVDAFRPFDRMPERDVVCWTTMITACTQHGWGEEAFAMFSQMISHGFAPNEFTVCSVLKACGDEDSLKLGRQLHGAIVKKIFRNDVFIGTSLVDMYAKCWEIADSRKVFDRMRKRNTITWTSILAGYARNGLGEKAISLFRTMKRRNIFANHLTVVSILRACGSIEALLLGKEVHAQIVKNFIQSNIYIGSTLVWLYCKCGEYSIASKVLQEMPLRDVVSWTAMISGCARLGHEAEALEFLKEMLGEGVKPNPFTYSSALKACAKLENIQQGRLIHSSVNKTHALSNVFVGSTLIFMYAKCGYVSEAIQVFNSMPERNLVAWKAMIVGYAKNGLCQEALKLLYRMQVEGVEVDDYILSTVLTSCGDAEWNMETSSEHCLQ</sequence>
<evidence type="ECO:0000256" key="1">
    <source>
        <dbReference type="ARBA" id="ARBA00022737"/>
    </source>
</evidence>
<dbReference type="Gene3D" id="1.25.40.10">
    <property type="entry name" value="Tetratricopeptide repeat domain"/>
    <property type="match status" value="4"/>
</dbReference>
<dbReference type="EMBL" id="CM018048">
    <property type="protein sequence ID" value="KAA8522527.1"/>
    <property type="molecule type" value="Genomic_DNA"/>
</dbReference>
<dbReference type="NCBIfam" id="TIGR00756">
    <property type="entry name" value="PPR"/>
    <property type="match status" value="7"/>
</dbReference>
<dbReference type="OrthoDB" id="185373at2759"/>
<feature type="repeat" description="PPR" evidence="2">
    <location>
        <begin position="350"/>
        <end position="384"/>
    </location>
</feature>
<gene>
    <name evidence="3" type="ORF">F0562_013112</name>
</gene>
<dbReference type="Pfam" id="PF01535">
    <property type="entry name" value="PPR"/>
    <property type="match status" value="3"/>
</dbReference>
<dbReference type="PANTHER" id="PTHR47926">
    <property type="entry name" value="PENTATRICOPEPTIDE REPEAT-CONTAINING PROTEIN"/>
    <property type="match status" value="1"/>
</dbReference>
<dbReference type="FunFam" id="1.25.40.10:FF:000436">
    <property type="entry name" value="Pentatricopeptide repeat-containing protein At5g39350 family"/>
    <property type="match status" value="1"/>
</dbReference>
<feature type="repeat" description="PPR" evidence="2">
    <location>
        <begin position="249"/>
        <end position="283"/>
    </location>
</feature>
<keyword evidence="4" id="KW-1185">Reference proteome</keyword>
<name>A0A5J4ZZK1_9ASTE</name>